<keyword evidence="1" id="KW-0805">Transcription regulation</keyword>
<dbReference type="EMBL" id="CP000267">
    <property type="protein sequence ID" value="ABD69495.1"/>
    <property type="molecule type" value="Genomic_DNA"/>
</dbReference>
<dbReference type="SUPFAM" id="SSF48498">
    <property type="entry name" value="Tetracyclin repressor-like, C-terminal domain"/>
    <property type="match status" value="1"/>
</dbReference>
<dbReference type="Gene3D" id="1.10.10.60">
    <property type="entry name" value="Homeodomain-like"/>
    <property type="match status" value="1"/>
</dbReference>
<dbReference type="InterPro" id="IPR036271">
    <property type="entry name" value="Tet_transcr_reg_TetR-rel_C_sf"/>
</dbReference>
<feature type="DNA-binding region" description="H-T-H motif" evidence="4">
    <location>
        <begin position="32"/>
        <end position="51"/>
    </location>
</feature>
<dbReference type="eggNOG" id="COG1309">
    <property type="taxonomic scope" value="Bacteria"/>
</dbReference>
<dbReference type="Gene3D" id="1.10.357.10">
    <property type="entry name" value="Tetracycline Repressor, domain 2"/>
    <property type="match status" value="1"/>
</dbReference>
<name>Q21XK8_ALBFT</name>
<dbReference type="Pfam" id="PF00440">
    <property type="entry name" value="TetR_N"/>
    <property type="match status" value="1"/>
</dbReference>
<dbReference type="InterPro" id="IPR009057">
    <property type="entry name" value="Homeodomain-like_sf"/>
</dbReference>
<dbReference type="SUPFAM" id="SSF46689">
    <property type="entry name" value="Homeodomain-like"/>
    <property type="match status" value="1"/>
</dbReference>
<dbReference type="PROSITE" id="PS50977">
    <property type="entry name" value="HTH_TETR_2"/>
    <property type="match status" value="1"/>
</dbReference>
<dbReference type="InterPro" id="IPR001647">
    <property type="entry name" value="HTH_TetR"/>
</dbReference>
<dbReference type="KEGG" id="rfr:Rfer_1766"/>
<evidence type="ECO:0000313" key="7">
    <source>
        <dbReference type="Proteomes" id="UP000008332"/>
    </source>
</evidence>
<dbReference type="PANTHER" id="PTHR47506">
    <property type="entry name" value="TRANSCRIPTIONAL REGULATORY PROTEIN"/>
    <property type="match status" value="1"/>
</dbReference>
<protein>
    <submittedName>
        <fullName evidence="6">Transcriptional regulator, TetR family</fullName>
    </submittedName>
</protein>
<evidence type="ECO:0000259" key="5">
    <source>
        <dbReference type="PROSITE" id="PS50977"/>
    </source>
</evidence>
<evidence type="ECO:0000256" key="2">
    <source>
        <dbReference type="ARBA" id="ARBA00023125"/>
    </source>
</evidence>
<dbReference type="RefSeq" id="WP_011464063.1">
    <property type="nucleotide sequence ID" value="NC_007908.1"/>
</dbReference>
<gene>
    <name evidence="6" type="ordered locus">Rfer_1766</name>
</gene>
<evidence type="ECO:0000313" key="6">
    <source>
        <dbReference type="EMBL" id="ABD69495.1"/>
    </source>
</evidence>
<dbReference type="PANTHER" id="PTHR47506:SF7">
    <property type="entry name" value="TRANSCRIPTIONAL REGULATORY PROTEIN"/>
    <property type="match status" value="1"/>
</dbReference>
<evidence type="ECO:0000256" key="4">
    <source>
        <dbReference type="PROSITE-ProRule" id="PRU00335"/>
    </source>
</evidence>
<dbReference type="GO" id="GO:0003677">
    <property type="term" value="F:DNA binding"/>
    <property type="evidence" value="ECO:0007669"/>
    <property type="project" value="UniProtKB-UniRule"/>
</dbReference>
<keyword evidence="3" id="KW-0804">Transcription</keyword>
<dbReference type="OrthoDB" id="9798857at2"/>
<evidence type="ECO:0000256" key="3">
    <source>
        <dbReference type="ARBA" id="ARBA00023163"/>
    </source>
</evidence>
<sequence length="196" mass="21143">MRYPADQKAETHKQIVDIAAREFRSKGLQGIGISNLMSQVGLTHGGFYAHFKDRDALVEEAAVCAANHGFQQLMAAAQAAKPGKEVAAMLDYYLSPAHRDEPGFGCVLPALAAEIAGQADSVRDAFTQAAKQNLNQMARYMPGASEKSRLTQAMVLLSSMAGGVLVARAVNDPKLSKLLLDSVRTQLLHLYGTWLD</sequence>
<feature type="domain" description="HTH tetR-type" evidence="5">
    <location>
        <begin position="9"/>
        <end position="69"/>
    </location>
</feature>
<keyword evidence="2 4" id="KW-0238">DNA-binding</keyword>
<evidence type="ECO:0000256" key="1">
    <source>
        <dbReference type="ARBA" id="ARBA00023015"/>
    </source>
</evidence>
<dbReference type="Proteomes" id="UP000008332">
    <property type="component" value="Chromosome"/>
</dbReference>
<organism evidence="6 7">
    <name type="scientific">Albidiferax ferrireducens (strain ATCC BAA-621 / DSM 15236 / T118)</name>
    <name type="common">Rhodoferax ferrireducens</name>
    <dbReference type="NCBI Taxonomy" id="338969"/>
    <lineage>
        <taxon>Bacteria</taxon>
        <taxon>Pseudomonadati</taxon>
        <taxon>Pseudomonadota</taxon>
        <taxon>Betaproteobacteria</taxon>
        <taxon>Burkholderiales</taxon>
        <taxon>Comamonadaceae</taxon>
        <taxon>Rhodoferax</taxon>
    </lineage>
</organism>
<dbReference type="Pfam" id="PF16925">
    <property type="entry name" value="TetR_C_13"/>
    <property type="match status" value="1"/>
</dbReference>
<proteinExistence type="predicted"/>
<dbReference type="InterPro" id="IPR011075">
    <property type="entry name" value="TetR_C"/>
</dbReference>
<accession>Q21XK8</accession>
<dbReference type="AlphaFoldDB" id="Q21XK8"/>
<keyword evidence="7" id="KW-1185">Reference proteome</keyword>
<reference evidence="7" key="1">
    <citation type="submission" date="2006-02" db="EMBL/GenBank/DDBJ databases">
        <title>Complete sequence of chromosome of Rhodoferax ferrireducens DSM 15236.</title>
        <authorList>
            <person name="Copeland A."/>
            <person name="Lucas S."/>
            <person name="Lapidus A."/>
            <person name="Barry K."/>
            <person name="Detter J.C."/>
            <person name="Glavina del Rio T."/>
            <person name="Hammon N."/>
            <person name="Israni S."/>
            <person name="Pitluck S."/>
            <person name="Brettin T."/>
            <person name="Bruce D."/>
            <person name="Han C."/>
            <person name="Tapia R."/>
            <person name="Gilna P."/>
            <person name="Kiss H."/>
            <person name="Schmutz J."/>
            <person name="Larimer F."/>
            <person name="Land M."/>
            <person name="Kyrpides N."/>
            <person name="Ivanova N."/>
            <person name="Richardson P."/>
        </authorList>
    </citation>
    <scope>NUCLEOTIDE SEQUENCE [LARGE SCALE GENOMIC DNA]</scope>
    <source>
        <strain evidence="7">ATCC BAA-621 / DSM 15236 / T118</strain>
    </source>
</reference>
<dbReference type="HOGENOM" id="CLU_069356_28_2_4"/>
<dbReference type="STRING" id="338969.Rfer_1766"/>